<dbReference type="Pfam" id="PF00528">
    <property type="entry name" value="BPD_transp_1"/>
    <property type="match status" value="1"/>
</dbReference>
<evidence type="ECO:0000313" key="9">
    <source>
        <dbReference type="EMBL" id="QQO08377.1"/>
    </source>
</evidence>
<protein>
    <submittedName>
        <fullName evidence="9">Sugar ABC transporter permease</fullName>
    </submittedName>
</protein>
<evidence type="ECO:0000256" key="6">
    <source>
        <dbReference type="ARBA" id="ARBA00023136"/>
    </source>
</evidence>
<keyword evidence="3" id="KW-1003">Cell membrane</keyword>
<feature type="transmembrane region" description="Helical" evidence="7">
    <location>
        <begin position="166"/>
        <end position="187"/>
    </location>
</feature>
<dbReference type="InterPro" id="IPR035906">
    <property type="entry name" value="MetI-like_sf"/>
</dbReference>
<dbReference type="SUPFAM" id="SSF161098">
    <property type="entry name" value="MetI-like"/>
    <property type="match status" value="1"/>
</dbReference>
<dbReference type="AlphaFoldDB" id="A0A7T7XLF5"/>
<dbReference type="KEGG" id="bhc:JFL75_15770"/>
<feature type="domain" description="ABC transmembrane type-1" evidence="8">
    <location>
        <begin position="80"/>
        <end position="293"/>
    </location>
</feature>
<dbReference type="Proteomes" id="UP000595917">
    <property type="component" value="Chromosome"/>
</dbReference>
<dbReference type="RefSeq" id="WP_215625683.1">
    <property type="nucleotide sequence ID" value="NZ_CP067089.2"/>
</dbReference>
<feature type="transmembrane region" description="Helical" evidence="7">
    <location>
        <begin position="118"/>
        <end position="138"/>
    </location>
</feature>
<feature type="transmembrane region" description="Helical" evidence="7">
    <location>
        <begin position="272"/>
        <end position="292"/>
    </location>
</feature>
<dbReference type="InterPro" id="IPR000515">
    <property type="entry name" value="MetI-like"/>
</dbReference>
<dbReference type="EMBL" id="CP067089">
    <property type="protein sequence ID" value="QQO08377.1"/>
    <property type="molecule type" value="Genomic_DNA"/>
</dbReference>
<feature type="transmembrane region" description="Helical" evidence="7">
    <location>
        <begin position="225"/>
        <end position="252"/>
    </location>
</feature>
<evidence type="ECO:0000256" key="4">
    <source>
        <dbReference type="ARBA" id="ARBA00022692"/>
    </source>
</evidence>
<accession>A0A7T7XLF5</accession>
<evidence type="ECO:0000256" key="2">
    <source>
        <dbReference type="ARBA" id="ARBA00022448"/>
    </source>
</evidence>
<keyword evidence="2 7" id="KW-0813">Transport</keyword>
<evidence type="ECO:0000313" key="10">
    <source>
        <dbReference type="Proteomes" id="UP000595917"/>
    </source>
</evidence>
<dbReference type="PANTHER" id="PTHR30193">
    <property type="entry name" value="ABC TRANSPORTER PERMEASE PROTEIN"/>
    <property type="match status" value="1"/>
</dbReference>
<evidence type="ECO:0000256" key="1">
    <source>
        <dbReference type="ARBA" id="ARBA00004651"/>
    </source>
</evidence>
<evidence type="ECO:0000259" key="8">
    <source>
        <dbReference type="PROSITE" id="PS50928"/>
    </source>
</evidence>
<dbReference type="PROSITE" id="PS50928">
    <property type="entry name" value="ABC_TM1"/>
    <property type="match status" value="1"/>
</dbReference>
<organism evidence="9 10">
    <name type="scientific">Breznakiella homolactica</name>
    <dbReference type="NCBI Taxonomy" id="2798577"/>
    <lineage>
        <taxon>Bacteria</taxon>
        <taxon>Pseudomonadati</taxon>
        <taxon>Spirochaetota</taxon>
        <taxon>Spirochaetia</taxon>
        <taxon>Spirochaetales</taxon>
        <taxon>Breznakiellaceae</taxon>
        <taxon>Breznakiella</taxon>
    </lineage>
</organism>
<name>A0A7T7XLF5_9SPIR</name>
<dbReference type="InterPro" id="IPR051393">
    <property type="entry name" value="ABC_transporter_permease"/>
</dbReference>
<dbReference type="GO" id="GO:0005886">
    <property type="term" value="C:plasma membrane"/>
    <property type="evidence" value="ECO:0007669"/>
    <property type="project" value="UniProtKB-SubCell"/>
</dbReference>
<gene>
    <name evidence="9" type="ORF">JFL75_15770</name>
</gene>
<evidence type="ECO:0000256" key="7">
    <source>
        <dbReference type="RuleBase" id="RU363032"/>
    </source>
</evidence>
<evidence type="ECO:0000256" key="5">
    <source>
        <dbReference type="ARBA" id="ARBA00022989"/>
    </source>
</evidence>
<keyword evidence="5 7" id="KW-1133">Transmembrane helix</keyword>
<dbReference type="GO" id="GO:0055085">
    <property type="term" value="P:transmembrane transport"/>
    <property type="evidence" value="ECO:0007669"/>
    <property type="project" value="InterPro"/>
</dbReference>
<keyword evidence="10" id="KW-1185">Reference proteome</keyword>
<dbReference type="CDD" id="cd06261">
    <property type="entry name" value="TM_PBP2"/>
    <property type="match status" value="1"/>
</dbReference>
<feature type="transmembrane region" description="Helical" evidence="7">
    <location>
        <begin position="21"/>
        <end position="39"/>
    </location>
</feature>
<comment type="similarity">
    <text evidence="7">Belongs to the binding-protein-dependent transport system permease family.</text>
</comment>
<reference evidence="9" key="1">
    <citation type="submission" date="2021-01" db="EMBL/GenBank/DDBJ databases">
        <title>Description of Breznakiella homolactica.</title>
        <authorList>
            <person name="Song Y."/>
            <person name="Brune A."/>
        </authorList>
    </citation>
    <scope>NUCLEOTIDE SEQUENCE</scope>
    <source>
        <strain evidence="9">RmG30</strain>
    </source>
</reference>
<evidence type="ECO:0000256" key="3">
    <source>
        <dbReference type="ARBA" id="ARBA00022475"/>
    </source>
</evidence>
<dbReference type="PANTHER" id="PTHR30193:SF37">
    <property type="entry name" value="INNER MEMBRANE ABC TRANSPORTER PERMEASE PROTEIN YCJO"/>
    <property type="match status" value="1"/>
</dbReference>
<keyword evidence="6 7" id="KW-0472">Membrane</keyword>
<keyword evidence="4 7" id="KW-0812">Transmembrane</keyword>
<proteinExistence type="inferred from homology"/>
<dbReference type="Gene3D" id="1.10.3720.10">
    <property type="entry name" value="MetI-like"/>
    <property type="match status" value="1"/>
</dbReference>
<comment type="subcellular location">
    <subcellularLocation>
        <location evidence="1 7">Cell membrane</location>
        <topology evidence="1 7">Multi-pass membrane protein</topology>
    </subcellularLocation>
</comment>
<feature type="transmembrane region" description="Helical" evidence="7">
    <location>
        <begin position="86"/>
        <end position="106"/>
    </location>
</feature>
<sequence>MLNKQRPKDFSARYSRKEVGTAALFLLPAFAIFIVFKYLPLIDNFRISLTSWNFLSPVKKFVGFQNYKSIFASETFWLVLKNTFTYTIWSTVISIVLGFLVGVVLYQRRTMGSKILRTVFFIPNVTTASAVSILWIWLFDPDFGLSGQIFGALGLESPRWLLTPGYAMWIIISLSVWRSVGYVMLIYMSGLAGISDEIYEAARIDGASPVQQVFKITIPLLAPTTYFLVITSLIQAMQVFDIVSVMTGGGPYNTTNVLNLYIYQTAFARNRAGTAAALSVVLFFILLILTVIQRTISSKKGEYES</sequence>